<dbReference type="AlphaFoldDB" id="A0A1Y1MGE6"/>
<dbReference type="EMBL" id="GEZM01032241">
    <property type="protein sequence ID" value="JAV84735.1"/>
    <property type="molecule type" value="Transcribed_RNA"/>
</dbReference>
<organism evidence="2">
    <name type="scientific">Photinus pyralis</name>
    <name type="common">Common eastern firefly</name>
    <name type="synonym">Lampyris pyralis</name>
    <dbReference type="NCBI Taxonomy" id="7054"/>
    <lineage>
        <taxon>Eukaryota</taxon>
        <taxon>Metazoa</taxon>
        <taxon>Ecdysozoa</taxon>
        <taxon>Arthropoda</taxon>
        <taxon>Hexapoda</taxon>
        <taxon>Insecta</taxon>
        <taxon>Pterygota</taxon>
        <taxon>Neoptera</taxon>
        <taxon>Endopterygota</taxon>
        <taxon>Coleoptera</taxon>
        <taxon>Polyphaga</taxon>
        <taxon>Elateriformia</taxon>
        <taxon>Elateroidea</taxon>
        <taxon>Lampyridae</taxon>
        <taxon>Lampyrinae</taxon>
        <taxon>Photinus</taxon>
    </lineage>
</organism>
<dbReference type="PROSITE" id="PS51029">
    <property type="entry name" value="MADF"/>
    <property type="match status" value="1"/>
</dbReference>
<dbReference type="InterPro" id="IPR006578">
    <property type="entry name" value="MADF-dom"/>
</dbReference>
<proteinExistence type="predicted"/>
<feature type="domain" description="MADF" evidence="1">
    <location>
        <begin position="18"/>
        <end position="117"/>
    </location>
</feature>
<dbReference type="EMBL" id="GEZM01032239">
    <property type="protein sequence ID" value="JAV84740.1"/>
    <property type="molecule type" value="Transcribed_RNA"/>
</dbReference>
<accession>A0A1Y1MGE6</accession>
<dbReference type="PANTHER" id="PTHR21505">
    <property type="entry name" value="MADF DOMAIN-CONTAINING PROTEIN-RELATED"/>
    <property type="match status" value="1"/>
</dbReference>
<dbReference type="Pfam" id="PF10545">
    <property type="entry name" value="MADF_DNA_bdg"/>
    <property type="match status" value="1"/>
</dbReference>
<protein>
    <recommendedName>
        <fullName evidence="1">MADF domain-containing protein</fullName>
    </recommendedName>
</protein>
<dbReference type="EMBL" id="GEZM01032242">
    <property type="protein sequence ID" value="JAV84733.1"/>
    <property type="molecule type" value="Transcribed_RNA"/>
</dbReference>
<dbReference type="PANTHER" id="PTHR21505:SF12">
    <property type="entry name" value="MADF DOMAIN-CONTAINING PROTEIN-RELATED"/>
    <property type="match status" value="1"/>
</dbReference>
<reference evidence="2" key="1">
    <citation type="journal article" date="2016" name="Sci. Rep.">
        <title>Molecular characterization of firefly nuptial gifts: a multi-omics approach sheds light on postcopulatory sexual selection.</title>
        <authorList>
            <person name="Al-Wathiqui N."/>
            <person name="Fallon T.R."/>
            <person name="South A."/>
            <person name="Weng J.K."/>
            <person name="Lewis S.M."/>
        </authorList>
    </citation>
    <scope>NUCLEOTIDE SEQUENCE</scope>
</reference>
<evidence type="ECO:0000313" key="2">
    <source>
        <dbReference type="EMBL" id="JAV84733.1"/>
    </source>
</evidence>
<name>A0A1Y1MGE6_PHOPY</name>
<sequence>MGSESVDKAEWTKSLTITLIGLYEHHLCLYDVKNKFYSNKHARVEALNTIVGRLNEEPGVNFTVDDVKKKIANLRSQFNHELSKINSSKRSGGGTDDLYEPSVWWFEYMAFIKKFIKTRKGKSNLESQTQMDTAHNNCFYDVETTESEAGTAMEFSESELMNNTQITHVPKSKRTKHEEDGILQSSLNILSDIQNSIQPTDVNTMEYARYIARELLTIDDAELLNDAKHEINNILGIFI</sequence>
<dbReference type="EMBL" id="GEZM01032237">
    <property type="protein sequence ID" value="JAV84746.1"/>
    <property type="molecule type" value="Transcribed_RNA"/>
</dbReference>
<dbReference type="SMART" id="SM00595">
    <property type="entry name" value="MADF"/>
    <property type="match status" value="1"/>
</dbReference>
<evidence type="ECO:0000259" key="1">
    <source>
        <dbReference type="PROSITE" id="PS51029"/>
    </source>
</evidence>